<evidence type="ECO:0000313" key="9">
    <source>
        <dbReference type="Proteomes" id="UP000232693"/>
    </source>
</evidence>
<evidence type="ECO:0000259" key="5">
    <source>
        <dbReference type="Pfam" id="PF25919"/>
    </source>
</evidence>
<keyword evidence="9" id="KW-1185">Reference proteome</keyword>
<dbReference type="InterPro" id="IPR058790">
    <property type="entry name" value="BSH_CusB"/>
</dbReference>
<protein>
    <submittedName>
        <fullName evidence="8">Efflux transporter periplasmic adaptor subunit</fullName>
    </submittedName>
</protein>
<feature type="domain" description="CusB-like barrel-sandwich hybrid" evidence="5">
    <location>
        <begin position="125"/>
        <end position="239"/>
    </location>
</feature>
<evidence type="ECO:0000313" key="8">
    <source>
        <dbReference type="EMBL" id="AUD78611.1"/>
    </source>
</evidence>
<proteinExistence type="inferred from homology"/>
<dbReference type="InterPro" id="IPR058791">
    <property type="entry name" value="3HB_CusB"/>
</dbReference>
<dbReference type="GO" id="GO:0022857">
    <property type="term" value="F:transmembrane transporter activity"/>
    <property type="evidence" value="ECO:0007669"/>
    <property type="project" value="InterPro"/>
</dbReference>
<dbReference type="GO" id="GO:0015679">
    <property type="term" value="P:plasma membrane copper ion transport"/>
    <property type="evidence" value="ECO:0007669"/>
    <property type="project" value="TreeGrafter"/>
</dbReference>
<dbReference type="Gene3D" id="2.40.420.20">
    <property type="match status" value="1"/>
</dbReference>
<dbReference type="GO" id="GO:0016020">
    <property type="term" value="C:membrane"/>
    <property type="evidence" value="ECO:0007669"/>
    <property type="project" value="InterPro"/>
</dbReference>
<dbReference type="SUPFAM" id="SSF111369">
    <property type="entry name" value="HlyD-like secretion proteins"/>
    <property type="match status" value="1"/>
</dbReference>
<dbReference type="EMBL" id="CP025120">
    <property type="protein sequence ID" value="AUD78611.1"/>
    <property type="molecule type" value="Genomic_DNA"/>
</dbReference>
<dbReference type="InterPro" id="IPR051909">
    <property type="entry name" value="MFP_Cation_Efflux"/>
</dbReference>
<dbReference type="Proteomes" id="UP000232693">
    <property type="component" value="Chromosome"/>
</dbReference>
<feature type="domain" description="CzcB-like C-terminal circularly permuted SH3-like" evidence="7">
    <location>
        <begin position="328"/>
        <end position="387"/>
    </location>
</feature>
<dbReference type="InterPro" id="IPR006143">
    <property type="entry name" value="RND_pump_MFP"/>
</dbReference>
<dbReference type="NCBIfam" id="TIGR01730">
    <property type="entry name" value="RND_mfp"/>
    <property type="match status" value="1"/>
</dbReference>
<dbReference type="Pfam" id="PF25954">
    <property type="entry name" value="Beta-barrel_RND_2"/>
    <property type="match status" value="1"/>
</dbReference>
<evidence type="ECO:0000259" key="3">
    <source>
        <dbReference type="Pfam" id="PF19335"/>
    </source>
</evidence>
<comment type="similarity">
    <text evidence="1">Belongs to the membrane fusion protein (MFP) (TC 8.A.1) family.</text>
</comment>
<dbReference type="RefSeq" id="WP_106646474.1">
    <property type="nucleotide sequence ID" value="NZ_BMGO01000002.1"/>
</dbReference>
<dbReference type="Gene3D" id="2.40.50.100">
    <property type="match status" value="1"/>
</dbReference>
<dbReference type="PANTHER" id="PTHR30097">
    <property type="entry name" value="CATION EFFLUX SYSTEM PROTEIN CUSB"/>
    <property type="match status" value="1"/>
</dbReference>
<reference evidence="8 9" key="1">
    <citation type="submission" date="2017-12" db="EMBL/GenBank/DDBJ databases">
        <title>Kangiella profundi FT102 completed genome.</title>
        <authorList>
            <person name="Xu J."/>
            <person name="Wang J."/>
            <person name="Lu Y."/>
        </authorList>
    </citation>
    <scope>NUCLEOTIDE SEQUENCE [LARGE SCALE GENOMIC DNA]</scope>
    <source>
        <strain evidence="8 9">FT102</strain>
    </source>
</reference>
<dbReference type="InterPro" id="IPR021647">
    <property type="entry name" value="CusF_Ec"/>
</dbReference>
<keyword evidence="2" id="KW-0813">Transport</keyword>
<evidence type="ECO:0000259" key="4">
    <source>
        <dbReference type="Pfam" id="PF25869"/>
    </source>
</evidence>
<dbReference type="GO" id="GO:0030288">
    <property type="term" value="C:outer membrane-bounded periplasmic space"/>
    <property type="evidence" value="ECO:0007669"/>
    <property type="project" value="TreeGrafter"/>
</dbReference>
<evidence type="ECO:0000259" key="7">
    <source>
        <dbReference type="Pfam" id="PF25975"/>
    </source>
</evidence>
<dbReference type="Pfam" id="PF19335">
    <property type="entry name" value="HMBD"/>
    <property type="match status" value="1"/>
</dbReference>
<evidence type="ECO:0000259" key="6">
    <source>
        <dbReference type="Pfam" id="PF25954"/>
    </source>
</evidence>
<feature type="domain" description="Heavy metal binding" evidence="3">
    <location>
        <begin position="45"/>
        <end position="71"/>
    </location>
</feature>
<dbReference type="InterPro" id="IPR058792">
    <property type="entry name" value="Beta-barrel_RND_2"/>
</dbReference>
<organism evidence="8 9">
    <name type="scientific">Kangiella profundi</name>
    <dbReference type="NCBI Taxonomy" id="1561924"/>
    <lineage>
        <taxon>Bacteria</taxon>
        <taxon>Pseudomonadati</taxon>
        <taxon>Pseudomonadota</taxon>
        <taxon>Gammaproteobacteria</taxon>
        <taxon>Kangiellales</taxon>
        <taxon>Kangiellaceae</taxon>
        <taxon>Kangiella</taxon>
    </lineage>
</organism>
<dbReference type="GO" id="GO:0060003">
    <property type="term" value="P:copper ion export"/>
    <property type="evidence" value="ECO:0007669"/>
    <property type="project" value="TreeGrafter"/>
</dbReference>
<feature type="domain" description="CusB-like beta-barrel" evidence="6">
    <location>
        <begin position="244"/>
        <end position="320"/>
    </location>
</feature>
<dbReference type="KEGG" id="kpd:CW740_04815"/>
<name>A0A2K9ATX2_9GAMM</name>
<dbReference type="PANTHER" id="PTHR30097:SF15">
    <property type="entry name" value="CATION EFFLUX SYSTEM PROTEIN CUSB"/>
    <property type="match status" value="1"/>
</dbReference>
<dbReference type="Pfam" id="PF25975">
    <property type="entry name" value="CzcB_C"/>
    <property type="match status" value="1"/>
</dbReference>
<dbReference type="InterPro" id="IPR058649">
    <property type="entry name" value="CzcB_C"/>
</dbReference>
<evidence type="ECO:0000256" key="2">
    <source>
        <dbReference type="ARBA" id="ARBA00022448"/>
    </source>
</evidence>
<dbReference type="Pfam" id="PF25869">
    <property type="entry name" value="3HB_CusB"/>
    <property type="match status" value="1"/>
</dbReference>
<feature type="domain" description="CusB-like three alpha-helical bundle" evidence="4">
    <location>
        <begin position="160"/>
        <end position="206"/>
    </location>
</feature>
<dbReference type="InterPro" id="IPR045800">
    <property type="entry name" value="HMBD"/>
</dbReference>
<dbReference type="AlphaFoldDB" id="A0A2K9ATX2"/>
<dbReference type="Pfam" id="PF25919">
    <property type="entry name" value="BSH_CusB"/>
    <property type="match status" value="1"/>
</dbReference>
<dbReference type="Gene3D" id="2.40.30.170">
    <property type="match status" value="1"/>
</dbReference>
<dbReference type="Gene3D" id="2.40.50.320">
    <property type="entry name" value="Copper binding periplasmic protein CusF"/>
    <property type="match status" value="1"/>
</dbReference>
<dbReference type="Gene3D" id="6.10.140.730">
    <property type="match status" value="1"/>
</dbReference>
<dbReference type="OrthoDB" id="9806939at2"/>
<dbReference type="Pfam" id="PF11604">
    <property type="entry name" value="CusF_Ec"/>
    <property type="match status" value="1"/>
</dbReference>
<evidence type="ECO:0000256" key="1">
    <source>
        <dbReference type="ARBA" id="ARBA00009477"/>
    </source>
</evidence>
<sequence>MKKSTLTTIISAAIVGAILGVSLSSWLGDSGSSTGDNAGPKEPLYWVAPMDPNYRRDKPGKSPMGMDLVPVYEEGQNADSPGTVTISAAVENNIAVRTDTVKYGTLNNAIKTVGYVQFNQDQLIHIHPRVEGWVEKLFVKASGNPVKKDQPLYELYSPQLVNAQEEYVLALKRNSRELIQAARNRLRALQLPESLIQELGKNRQVKQTVTFYSPQDGVIDQLSIREGFYVQPGTTMMSIGTLDQVWVEAEVFERQANLISVGLPVTMTLDYFNGRSWQGLVDYIYPSLDSTNRTLRVRIRFDNPDHQLKPNMFSQIVIHANAEQNQLLVPKEAVIRTQKQDRVVLDLGDGKFKSIEVQLGAAGDEFFEVVKGLQENDRVVTSAQFLIDSESSKSSDFKRLSQDDESESAWVEATINSVMSHHNMLNVSHGPVDQWKWPAMTMDLNTQEDLDLSKLKSGMTVHIEISKLPDGSFLITQIHIPAQSDKQQNQEMDHSTMDHSTMDHSTMDHSTMEHDKSDEEDKE</sequence>
<dbReference type="FunFam" id="2.40.30.170:FF:000010">
    <property type="entry name" value="Efflux RND transporter periplasmic adaptor subunit"/>
    <property type="match status" value="1"/>
</dbReference>
<gene>
    <name evidence="8" type="ORF">CW740_04815</name>
</gene>
<dbReference type="InterPro" id="IPR042230">
    <property type="entry name" value="CusF_sf"/>
</dbReference>
<accession>A0A2K9ATX2</accession>
<dbReference type="GO" id="GO:0046914">
    <property type="term" value="F:transition metal ion binding"/>
    <property type="evidence" value="ECO:0007669"/>
    <property type="project" value="TreeGrafter"/>
</dbReference>